<gene>
    <name evidence="1" type="ORF">AEK19_MT1092</name>
</gene>
<reference evidence="1" key="1">
    <citation type="submission" date="2017-03" db="EMBL/GenBank/DDBJ databases">
        <title>The mitochondrial genome of the carnivorous plant Utricularia reniformis (Lentibulariaceae): structure, comparative analysis and evolutionary landmarks.</title>
        <authorList>
            <person name="Silva S.R."/>
            <person name="Alvarenga D.O."/>
            <person name="Michael T.P."/>
            <person name="Miranda V.F.O."/>
            <person name="Varani A.M."/>
        </authorList>
    </citation>
    <scope>NUCLEOTIDE SEQUENCE</scope>
</reference>
<geneLocation type="mitochondrion" evidence="1"/>
<dbReference type="EMBL" id="KY774314">
    <property type="protein sequence ID" value="ART30347.1"/>
    <property type="molecule type" value="Genomic_DNA"/>
</dbReference>
<organism evidence="1">
    <name type="scientific">Utricularia reniformis</name>
    <dbReference type="NCBI Taxonomy" id="192314"/>
    <lineage>
        <taxon>Eukaryota</taxon>
        <taxon>Viridiplantae</taxon>
        <taxon>Streptophyta</taxon>
        <taxon>Embryophyta</taxon>
        <taxon>Tracheophyta</taxon>
        <taxon>Spermatophyta</taxon>
        <taxon>Magnoliopsida</taxon>
        <taxon>eudicotyledons</taxon>
        <taxon>Gunneridae</taxon>
        <taxon>Pentapetalae</taxon>
        <taxon>asterids</taxon>
        <taxon>lamiids</taxon>
        <taxon>Lamiales</taxon>
        <taxon>Lentibulariaceae</taxon>
        <taxon>Utricularia</taxon>
    </lineage>
</organism>
<dbReference type="AlphaFoldDB" id="A0A1Y0AYX0"/>
<accession>A0A1Y0AYX0</accession>
<proteinExistence type="predicted"/>
<keyword evidence="1" id="KW-0496">Mitochondrion</keyword>
<sequence length="65" mass="7304">MSISRVFISDSGLSMERGRLARLGRIMLCIFSSGPFPQQVRLQRIHPLTSSSEDGPYRGITKYVC</sequence>
<evidence type="ECO:0000313" key="1">
    <source>
        <dbReference type="EMBL" id="ART30347.1"/>
    </source>
</evidence>
<protein>
    <submittedName>
        <fullName evidence="1">Uncharacterized protein</fullName>
    </submittedName>
</protein>
<name>A0A1Y0AYX0_9LAMI</name>